<dbReference type="Proteomes" id="UP000823388">
    <property type="component" value="Chromosome 9N"/>
</dbReference>
<keyword evidence="2" id="KW-1185">Reference proteome</keyword>
<evidence type="ECO:0000313" key="1">
    <source>
        <dbReference type="EMBL" id="KAG2542408.1"/>
    </source>
</evidence>
<protein>
    <submittedName>
        <fullName evidence="1">Uncharacterized protein</fullName>
    </submittedName>
</protein>
<comment type="caution">
    <text evidence="1">The sequence shown here is derived from an EMBL/GenBank/DDBJ whole genome shotgun (WGS) entry which is preliminary data.</text>
</comment>
<proteinExistence type="predicted"/>
<accession>A0A8T0N0C3</accession>
<dbReference type="AlphaFoldDB" id="A0A8T0N0C3"/>
<dbReference type="EMBL" id="CM029054">
    <property type="protein sequence ID" value="KAG2542408.1"/>
    <property type="molecule type" value="Genomic_DNA"/>
</dbReference>
<reference evidence="1" key="1">
    <citation type="submission" date="2020-05" db="EMBL/GenBank/DDBJ databases">
        <title>WGS assembly of Panicum virgatum.</title>
        <authorList>
            <person name="Lovell J.T."/>
            <person name="Jenkins J."/>
            <person name="Shu S."/>
            <person name="Juenger T.E."/>
            <person name="Schmutz J."/>
        </authorList>
    </citation>
    <scope>NUCLEOTIDE SEQUENCE</scope>
    <source>
        <strain evidence="1">AP13</strain>
    </source>
</reference>
<gene>
    <name evidence="1" type="ORF">PVAP13_9NG841601</name>
</gene>
<name>A0A8T0N0C3_PANVG</name>
<organism evidence="1 2">
    <name type="scientific">Panicum virgatum</name>
    <name type="common">Blackwell switchgrass</name>
    <dbReference type="NCBI Taxonomy" id="38727"/>
    <lineage>
        <taxon>Eukaryota</taxon>
        <taxon>Viridiplantae</taxon>
        <taxon>Streptophyta</taxon>
        <taxon>Embryophyta</taxon>
        <taxon>Tracheophyta</taxon>
        <taxon>Spermatophyta</taxon>
        <taxon>Magnoliopsida</taxon>
        <taxon>Liliopsida</taxon>
        <taxon>Poales</taxon>
        <taxon>Poaceae</taxon>
        <taxon>PACMAD clade</taxon>
        <taxon>Panicoideae</taxon>
        <taxon>Panicodae</taxon>
        <taxon>Paniceae</taxon>
        <taxon>Panicinae</taxon>
        <taxon>Panicum</taxon>
        <taxon>Panicum sect. Hiantes</taxon>
    </lineage>
</organism>
<sequence length="119" mass="13380">MAFRKKNGLYYKCGEKWGHNHKCPQQVSLHVIEELWDALEHSDDSDTMSSDEEPDPETVLAVATSKQSQIKRRTMRLLGHVEGQEVLILVESGSVGTFVSEQLAHKLQLSTISCPIAQF</sequence>
<evidence type="ECO:0000313" key="2">
    <source>
        <dbReference type="Proteomes" id="UP000823388"/>
    </source>
</evidence>
<feature type="non-terminal residue" evidence="1">
    <location>
        <position position="119"/>
    </location>
</feature>